<sequence>MNLRTIYQIEAIPIIRNFIFSICEFYGANEKEKNELTLAVEEAAEHIIENFPSDEKELFEVKVKIKKDKQLIQVILKNKGIPIDEKNIPQYTPENPENSIDGLKFFLIKKLTDNFEFINCGNDGWQTILDKKISNFNIPRTKKSYIESNNKEKSKFNISVAIPDDSYKITKLAYHTYRYTYTKTSFYYPEILKEHLEERNIISFVAKNEEDEVIAHSALIRSPECREIAEAGALMTHPTYRHSTALIRIAKKLYNYALQKDNNIVILESNLVTTHTGSQRLTKHFKFCPLALKLSVHEKAKFINIKEQTANQRESLLYSISLTQKPKTESVLYVPKEHQIIIKNLIQHSGLPALVKKEYNKHLKRKTEFLIKKDNRAMLTTIIIKKFGIHWQKELKNIIKDLCIKNFKTIHLKIFTDNPLPWNIDESLLNLKFFFSGICLRTISNFTLLYTYLNNQNIDFNEINLFENKAIELKNYVQQYYNLVDLI</sequence>
<dbReference type="Gene3D" id="3.40.630.30">
    <property type="match status" value="1"/>
</dbReference>
<keyword evidence="2" id="KW-0808">Transferase</keyword>
<dbReference type="STRING" id="206665.SAMN04488516_10110"/>
<dbReference type="CDD" id="cd04301">
    <property type="entry name" value="NAT_SF"/>
    <property type="match status" value="1"/>
</dbReference>
<accession>A0A1G9ZGT8</accession>
<dbReference type="RefSeq" id="WP_092061483.1">
    <property type="nucleotide sequence ID" value="NZ_FNIN01000001.1"/>
</dbReference>
<dbReference type="InterPro" id="IPR016181">
    <property type="entry name" value="Acyl_CoA_acyltransferase"/>
</dbReference>
<feature type="domain" description="Histidine kinase/HSP90-like ATPase" evidence="1">
    <location>
        <begin position="11"/>
        <end position="125"/>
    </location>
</feature>
<dbReference type="SUPFAM" id="SSF55729">
    <property type="entry name" value="Acyl-CoA N-acyltransferases (Nat)"/>
    <property type="match status" value="1"/>
</dbReference>
<protein>
    <submittedName>
        <fullName evidence="2">Anti-sigma regulatory factor (Ser/Thr protein kinase)</fullName>
    </submittedName>
</protein>
<dbReference type="OrthoDB" id="9792240at2"/>
<evidence type="ECO:0000313" key="3">
    <source>
        <dbReference type="Proteomes" id="UP000199602"/>
    </source>
</evidence>
<keyword evidence="3" id="KW-1185">Reference proteome</keyword>
<dbReference type="EMBL" id="FNIN01000001">
    <property type="protein sequence ID" value="SDN20241.1"/>
    <property type="molecule type" value="Genomic_DNA"/>
</dbReference>
<name>A0A1G9ZGT8_9BACT</name>
<dbReference type="Proteomes" id="UP000199602">
    <property type="component" value="Unassembled WGS sequence"/>
</dbReference>
<keyword evidence="2" id="KW-0418">Kinase</keyword>
<gene>
    <name evidence="2" type="ORF">SAMN04488516_10110</name>
</gene>
<reference evidence="2 3" key="1">
    <citation type="submission" date="2016-10" db="EMBL/GenBank/DDBJ databases">
        <authorList>
            <person name="de Groot N.N."/>
        </authorList>
    </citation>
    <scope>NUCLEOTIDE SEQUENCE [LARGE SCALE GENOMIC DNA]</scope>
    <source>
        <strain evidence="2 3">DSM 15269</strain>
    </source>
</reference>
<dbReference type="AlphaFoldDB" id="A0A1G9ZGT8"/>
<organism evidence="2 3">
    <name type="scientific">Desulfonauticus submarinus</name>
    <dbReference type="NCBI Taxonomy" id="206665"/>
    <lineage>
        <taxon>Bacteria</taxon>
        <taxon>Pseudomonadati</taxon>
        <taxon>Thermodesulfobacteriota</taxon>
        <taxon>Desulfovibrionia</taxon>
        <taxon>Desulfovibrionales</taxon>
        <taxon>Desulfonauticaceae</taxon>
        <taxon>Desulfonauticus</taxon>
    </lineage>
</organism>
<evidence type="ECO:0000313" key="2">
    <source>
        <dbReference type="EMBL" id="SDN20241.1"/>
    </source>
</evidence>
<dbReference type="InterPro" id="IPR003594">
    <property type="entry name" value="HATPase_dom"/>
</dbReference>
<evidence type="ECO:0000259" key="1">
    <source>
        <dbReference type="Pfam" id="PF13581"/>
    </source>
</evidence>
<proteinExistence type="predicted"/>
<dbReference type="GO" id="GO:0016301">
    <property type="term" value="F:kinase activity"/>
    <property type="evidence" value="ECO:0007669"/>
    <property type="project" value="UniProtKB-KW"/>
</dbReference>
<dbReference type="Pfam" id="PF13581">
    <property type="entry name" value="HATPase_c_2"/>
    <property type="match status" value="1"/>
</dbReference>